<evidence type="ECO:0000256" key="4">
    <source>
        <dbReference type="ARBA" id="ARBA00022777"/>
    </source>
</evidence>
<comment type="caution">
    <text evidence="8">The sequence shown here is derived from an EMBL/GenBank/DDBJ whole genome shotgun (WGS) entry which is preliminary data.</text>
</comment>
<dbReference type="PRINTS" id="PR00344">
    <property type="entry name" value="BCTRLSENSOR"/>
</dbReference>
<dbReference type="Proteomes" id="UP000253204">
    <property type="component" value="Unassembled WGS sequence"/>
</dbReference>
<gene>
    <name evidence="8" type="ORF">DU506_12470</name>
</gene>
<dbReference type="OrthoDB" id="9804645at2"/>
<evidence type="ECO:0000313" key="8">
    <source>
        <dbReference type="EMBL" id="RCV89924.1"/>
    </source>
</evidence>
<evidence type="ECO:0000256" key="1">
    <source>
        <dbReference type="ARBA" id="ARBA00000085"/>
    </source>
</evidence>
<keyword evidence="5 6" id="KW-0472">Membrane</keyword>
<dbReference type="InterPro" id="IPR036097">
    <property type="entry name" value="HisK_dim/P_sf"/>
</dbReference>
<dbReference type="InterPro" id="IPR050351">
    <property type="entry name" value="BphY/WalK/GraS-like"/>
</dbReference>
<dbReference type="Pfam" id="PF13188">
    <property type="entry name" value="PAS_8"/>
    <property type="match status" value="1"/>
</dbReference>
<accession>A0A368TYV6</accession>
<dbReference type="InterPro" id="IPR005467">
    <property type="entry name" value="His_kinase_dom"/>
</dbReference>
<organism evidence="8 9">
    <name type="scientific">Vreelandella rituensis</name>
    <dbReference type="NCBI Taxonomy" id="2282306"/>
    <lineage>
        <taxon>Bacteria</taxon>
        <taxon>Pseudomonadati</taxon>
        <taxon>Pseudomonadota</taxon>
        <taxon>Gammaproteobacteria</taxon>
        <taxon>Oceanospirillales</taxon>
        <taxon>Halomonadaceae</taxon>
        <taxon>Vreelandella</taxon>
    </lineage>
</organism>
<name>A0A368TYV6_9GAMM</name>
<evidence type="ECO:0000256" key="2">
    <source>
        <dbReference type="ARBA" id="ARBA00012438"/>
    </source>
</evidence>
<dbReference type="GO" id="GO:0030295">
    <property type="term" value="F:protein kinase activator activity"/>
    <property type="evidence" value="ECO:0007669"/>
    <property type="project" value="TreeGrafter"/>
</dbReference>
<dbReference type="PANTHER" id="PTHR42878">
    <property type="entry name" value="TWO-COMPONENT HISTIDINE KINASE"/>
    <property type="match status" value="1"/>
</dbReference>
<dbReference type="InterPro" id="IPR036890">
    <property type="entry name" value="HATPase_C_sf"/>
</dbReference>
<keyword evidence="4" id="KW-0418">Kinase</keyword>
<protein>
    <recommendedName>
        <fullName evidence="2">histidine kinase</fullName>
        <ecNumber evidence="2">2.7.13.3</ecNumber>
    </recommendedName>
</protein>
<keyword evidence="9" id="KW-1185">Reference proteome</keyword>
<dbReference type="RefSeq" id="WP_114487236.1">
    <property type="nucleotide sequence ID" value="NZ_CBCSHM010000033.1"/>
</dbReference>
<dbReference type="Gene3D" id="3.30.450.20">
    <property type="entry name" value="PAS domain"/>
    <property type="match status" value="1"/>
</dbReference>
<dbReference type="SUPFAM" id="SSF47384">
    <property type="entry name" value="Homodimeric domain of signal transducing histidine kinase"/>
    <property type="match status" value="1"/>
</dbReference>
<dbReference type="PROSITE" id="PS50109">
    <property type="entry name" value="HIS_KIN"/>
    <property type="match status" value="1"/>
</dbReference>
<dbReference type="GO" id="GO:0007234">
    <property type="term" value="P:osmosensory signaling via phosphorelay pathway"/>
    <property type="evidence" value="ECO:0007669"/>
    <property type="project" value="TreeGrafter"/>
</dbReference>
<dbReference type="GO" id="GO:0000155">
    <property type="term" value="F:phosphorelay sensor kinase activity"/>
    <property type="evidence" value="ECO:0007669"/>
    <property type="project" value="InterPro"/>
</dbReference>
<dbReference type="AlphaFoldDB" id="A0A368TYV6"/>
<keyword evidence="3" id="KW-0808">Transferase</keyword>
<proteinExistence type="predicted"/>
<keyword evidence="6" id="KW-1133">Transmembrane helix</keyword>
<evidence type="ECO:0000256" key="3">
    <source>
        <dbReference type="ARBA" id="ARBA00022679"/>
    </source>
</evidence>
<dbReference type="SMART" id="SM00387">
    <property type="entry name" value="HATPase_c"/>
    <property type="match status" value="1"/>
</dbReference>
<dbReference type="SUPFAM" id="SSF55874">
    <property type="entry name" value="ATPase domain of HSP90 chaperone/DNA topoisomerase II/histidine kinase"/>
    <property type="match status" value="1"/>
</dbReference>
<sequence>MRAFYGLIRWLSVVFLIGPAVSLAVLAQPSFDDFFEQHPSPMWVVDPQTGEIVEANTAAKAFYGFDQLVGMQIEQINIFSLSQIKQELSAVSQDIRNHLFVRHRLASGGVKMMGVYTQEYSFDDRQLLVSSLYDASDFIGPARRHYVASVEEQVDLQTAEIQQSKELIRWLAIGASLLQGAAIVILVILVVRLKRAQKERKYLVDELSFRNKELERLSHVMAHHFQEPSRRLVSFAQRLEKTMSQVEDADARLSIDFINSQAKHLRNLVSDVQRYLSFDSAPTASESLDARAILEEVYQTDPVLKQARDESALTISGRLPKVQFDQRRLAYLFKVLLENAWYYRRIEKPLHIIVSAKQSEDRVIFRVADNGQGIAPEYREQVFEMFTRLVPSSARYPGTGMGLALVVKVLRMANGHVHIEESAEGGACFVFDLPRARNSDGR</sequence>
<evidence type="ECO:0000256" key="5">
    <source>
        <dbReference type="ARBA" id="ARBA00023136"/>
    </source>
</evidence>
<dbReference type="GO" id="GO:0000156">
    <property type="term" value="F:phosphorelay response regulator activity"/>
    <property type="evidence" value="ECO:0007669"/>
    <property type="project" value="TreeGrafter"/>
</dbReference>
<dbReference type="InterPro" id="IPR004358">
    <property type="entry name" value="Sig_transdc_His_kin-like_C"/>
</dbReference>
<dbReference type="PANTHER" id="PTHR42878:SF15">
    <property type="entry name" value="BACTERIOPHYTOCHROME"/>
    <property type="match status" value="1"/>
</dbReference>
<feature type="domain" description="Histidine kinase" evidence="7">
    <location>
        <begin position="220"/>
        <end position="437"/>
    </location>
</feature>
<dbReference type="EMBL" id="QPIJ01000029">
    <property type="protein sequence ID" value="RCV89924.1"/>
    <property type="molecule type" value="Genomic_DNA"/>
</dbReference>
<reference evidence="8 9" key="1">
    <citation type="submission" date="2018-07" db="EMBL/GenBank/DDBJ databases">
        <title>Halomonas rutogse sp. nov., isolated from Lake TangqianCo on Tibetan Plateau.</title>
        <authorList>
            <person name="Lu H."/>
            <person name="Xing P."/>
            <person name="Wu Q."/>
        </authorList>
    </citation>
    <scope>NUCLEOTIDE SEQUENCE [LARGE SCALE GENOMIC DNA]</scope>
    <source>
        <strain evidence="8 9">TQ8S</strain>
    </source>
</reference>
<dbReference type="GO" id="GO:0016020">
    <property type="term" value="C:membrane"/>
    <property type="evidence" value="ECO:0007669"/>
    <property type="project" value="UniProtKB-SubCell"/>
</dbReference>
<dbReference type="EC" id="2.7.13.3" evidence="2"/>
<comment type="catalytic activity">
    <reaction evidence="1">
        <text>ATP + protein L-histidine = ADP + protein N-phospho-L-histidine.</text>
        <dbReference type="EC" id="2.7.13.3"/>
    </reaction>
</comment>
<evidence type="ECO:0000256" key="6">
    <source>
        <dbReference type="SAM" id="Phobius"/>
    </source>
</evidence>
<keyword evidence="6" id="KW-0812">Transmembrane</keyword>
<feature type="transmembrane region" description="Helical" evidence="6">
    <location>
        <begin position="167"/>
        <end position="191"/>
    </location>
</feature>
<dbReference type="Gene3D" id="3.30.565.10">
    <property type="entry name" value="Histidine kinase-like ATPase, C-terminal domain"/>
    <property type="match status" value="1"/>
</dbReference>
<dbReference type="InterPro" id="IPR000014">
    <property type="entry name" value="PAS"/>
</dbReference>
<dbReference type="SUPFAM" id="SSF55785">
    <property type="entry name" value="PYP-like sensor domain (PAS domain)"/>
    <property type="match status" value="1"/>
</dbReference>
<evidence type="ECO:0000259" key="7">
    <source>
        <dbReference type="PROSITE" id="PS50109"/>
    </source>
</evidence>
<dbReference type="Pfam" id="PF02518">
    <property type="entry name" value="HATPase_c"/>
    <property type="match status" value="1"/>
</dbReference>
<evidence type="ECO:0000313" key="9">
    <source>
        <dbReference type="Proteomes" id="UP000253204"/>
    </source>
</evidence>
<dbReference type="InterPro" id="IPR035965">
    <property type="entry name" value="PAS-like_dom_sf"/>
</dbReference>
<dbReference type="InterPro" id="IPR003594">
    <property type="entry name" value="HATPase_dom"/>
</dbReference>